<name>A0A6F8YM34_9ACTN</name>
<dbReference type="RefSeq" id="WP_173158644.1">
    <property type="nucleotide sequence ID" value="NZ_AP022871.1"/>
</dbReference>
<organism evidence="2 3">
    <name type="scientific">Phytohabitans suffuscus</name>
    <dbReference type="NCBI Taxonomy" id="624315"/>
    <lineage>
        <taxon>Bacteria</taxon>
        <taxon>Bacillati</taxon>
        <taxon>Actinomycetota</taxon>
        <taxon>Actinomycetes</taxon>
        <taxon>Micromonosporales</taxon>
        <taxon>Micromonosporaceae</taxon>
    </lineage>
</organism>
<protein>
    <submittedName>
        <fullName evidence="2">Uncharacterized protein</fullName>
    </submittedName>
</protein>
<dbReference type="Proteomes" id="UP000503011">
    <property type="component" value="Chromosome"/>
</dbReference>
<gene>
    <name evidence="2" type="ORF">Psuf_043140</name>
</gene>
<dbReference type="EMBL" id="AP022871">
    <property type="protein sequence ID" value="BCB87001.1"/>
    <property type="molecule type" value="Genomic_DNA"/>
</dbReference>
<reference evidence="2 3" key="2">
    <citation type="submission" date="2020-03" db="EMBL/GenBank/DDBJ databases">
        <authorList>
            <person name="Ichikawa N."/>
            <person name="Kimura A."/>
            <person name="Kitahashi Y."/>
            <person name="Uohara A."/>
        </authorList>
    </citation>
    <scope>NUCLEOTIDE SEQUENCE [LARGE SCALE GENOMIC DNA]</scope>
    <source>
        <strain evidence="2 3">NBRC 105367</strain>
    </source>
</reference>
<dbReference type="KEGG" id="psuu:Psuf_043140"/>
<accession>A0A6F8YM34</accession>
<evidence type="ECO:0000313" key="3">
    <source>
        <dbReference type="Proteomes" id="UP000503011"/>
    </source>
</evidence>
<evidence type="ECO:0000313" key="2">
    <source>
        <dbReference type="EMBL" id="BCB87001.1"/>
    </source>
</evidence>
<reference evidence="2 3" key="1">
    <citation type="submission" date="2020-03" db="EMBL/GenBank/DDBJ databases">
        <title>Whole genome shotgun sequence of Phytohabitans suffuscus NBRC 105367.</title>
        <authorList>
            <person name="Komaki H."/>
            <person name="Tamura T."/>
        </authorList>
    </citation>
    <scope>NUCLEOTIDE SEQUENCE [LARGE SCALE GENOMIC DNA]</scope>
    <source>
        <strain evidence="2 3">NBRC 105367</strain>
    </source>
</reference>
<dbReference type="AlphaFoldDB" id="A0A6F8YM34"/>
<proteinExistence type="predicted"/>
<keyword evidence="3" id="KW-1185">Reference proteome</keyword>
<feature type="region of interest" description="Disordered" evidence="1">
    <location>
        <begin position="263"/>
        <end position="296"/>
    </location>
</feature>
<evidence type="ECO:0000256" key="1">
    <source>
        <dbReference type="SAM" id="MobiDB-lite"/>
    </source>
</evidence>
<sequence>MQPSPTPPVTAGAVVEEVGGGRSRWLRPLLAATASLAVLGAGAALWEYGRRAGTSTPVDPHDVLFLATGLHFGGKAWLRHRTRRADLRWRRRLALPGGPRPGLLAPRSRRALAIEAVGLGGIFGSGMVWADPTIGGWEGRILTALGVVTVPMIAISVFKGLRRPTLVAVTSAGVVANGETVPWDRIGSVHRDKEGVHLRLKDQIRYVTVGGADCAVSDDRLAHVIEHYLATPHRRTALDVISPIVYPRSVSAADRMLPRAPLRPAARWRSPGSPTSAAGCAGQPPVQPAGSTPCSE</sequence>